<evidence type="ECO:0000259" key="12">
    <source>
        <dbReference type="Pfam" id="PF02852"/>
    </source>
</evidence>
<protein>
    <submittedName>
        <fullName evidence="14">Pyridine nucleotide-disulfide oxidoreductase dimerization region</fullName>
    </submittedName>
</protein>
<evidence type="ECO:0000256" key="10">
    <source>
        <dbReference type="PIRSR" id="PIRSR000350-4"/>
    </source>
</evidence>
<evidence type="ECO:0000259" key="13">
    <source>
        <dbReference type="Pfam" id="PF07992"/>
    </source>
</evidence>
<keyword evidence="6" id="KW-1015">Disulfide bond</keyword>
<keyword evidence="3 9" id="KW-0274">FAD</keyword>
<dbReference type="PRINTS" id="PR00411">
    <property type="entry name" value="PNDRDTASEI"/>
</dbReference>
<dbReference type="GO" id="GO:0050660">
    <property type="term" value="F:flavin adenine dinucleotide binding"/>
    <property type="evidence" value="ECO:0007669"/>
    <property type="project" value="TreeGrafter"/>
</dbReference>
<gene>
    <name evidence="14" type="ordered locus">Saut_0464</name>
</gene>
<dbReference type="InterPro" id="IPR004099">
    <property type="entry name" value="Pyr_nucl-diS_OxRdtase_dimer"/>
</dbReference>
<dbReference type="SUPFAM" id="SSF55424">
    <property type="entry name" value="FAD/NAD-linked reductases, dimerisation (C-terminal) domain"/>
    <property type="match status" value="1"/>
</dbReference>
<dbReference type="PANTHER" id="PTHR43014">
    <property type="entry name" value="MERCURIC REDUCTASE"/>
    <property type="match status" value="1"/>
</dbReference>
<feature type="domain" description="FAD/NAD(P)-binding" evidence="13">
    <location>
        <begin position="5"/>
        <end position="323"/>
    </location>
</feature>
<dbReference type="Pfam" id="PF02852">
    <property type="entry name" value="Pyr_redox_dim"/>
    <property type="match status" value="1"/>
</dbReference>
<feature type="active site" description="Proton acceptor" evidence="8">
    <location>
        <position position="441"/>
    </location>
</feature>
<evidence type="ECO:0000256" key="2">
    <source>
        <dbReference type="ARBA" id="ARBA00022630"/>
    </source>
</evidence>
<dbReference type="STRING" id="563040.Saut_0464"/>
<dbReference type="RefSeq" id="WP_013326269.1">
    <property type="nucleotide sequence ID" value="NC_014506.1"/>
</dbReference>
<dbReference type="PANTHER" id="PTHR43014:SF4">
    <property type="entry name" value="PYRIDINE NUCLEOTIDE-DISULFIDE OXIDOREDUCTASE RCLA-RELATED"/>
    <property type="match status" value="1"/>
</dbReference>
<keyword evidence="5 11" id="KW-0560">Oxidoreductase</keyword>
<dbReference type="InterPro" id="IPR016156">
    <property type="entry name" value="FAD/NAD-linked_Rdtase_dimer_sf"/>
</dbReference>
<evidence type="ECO:0000256" key="7">
    <source>
        <dbReference type="ARBA" id="ARBA00023284"/>
    </source>
</evidence>
<dbReference type="HOGENOM" id="CLU_016755_1_0_7"/>
<organism evidence="14 15">
    <name type="scientific">Sulfurimonas autotrophica (strain ATCC BAA-671 / DSM 16294 / JCM 11897 / OK10)</name>
    <dbReference type="NCBI Taxonomy" id="563040"/>
    <lineage>
        <taxon>Bacteria</taxon>
        <taxon>Pseudomonadati</taxon>
        <taxon>Campylobacterota</taxon>
        <taxon>Epsilonproteobacteria</taxon>
        <taxon>Campylobacterales</taxon>
        <taxon>Sulfurimonadaceae</taxon>
        <taxon>Sulfurimonas</taxon>
    </lineage>
</organism>
<feature type="binding site" evidence="9">
    <location>
        <position position="308"/>
    </location>
    <ligand>
        <name>FAD</name>
        <dbReference type="ChEBI" id="CHEBI:57692"/>
    </ligand>
</feature>
<dbReference type="PRINTS" id="PR00368">
    <property type="entry name" value="FADPNR"/>
</dbReference>
<feature type="binding site" evidence="9">
    <location>
        <position position="268"/>
    </location>
    <ligand>
        <name>NAD(+)</name>
        <dbReference type="ChEBI" id="CHEBI:57540"/>
    </ligand>
</feature>
<evidence type="ECO:0000256" key="8">
    <source>
        <dbReference type="PIRSR" id="PIRSR000350-2"/>
    </source>
</evidence>
<sequence>MKIHYDLIVIGAGPAGTPAAMTAAQFGAKVLLVDKRDAPGGECLFEGCIPSKVLENAANNYWRVISSKKFHIQNTNTAQIHWEAVIQDKDEILKKRSQGAMQVIKKLPTLDFKQGTAKFTDAHTLNIDGEFFSFDKALIATGGKTTIPPLKGNGVDKIWTNKDVFFEKELPKELLFIGAGAISCELTQMFNKLGVKCHILERSERILRHLPSEAALTVQNKMIENGVTVDLHVDLQKIDYENDKFIVTFMQEGKERILECKHVLMATGRGANVDGLELENANVEYNKGGVVVNKQLQSSQAHIYACGDCVPGPKFAHTATYEAGIVVHNMFAPSSHFVNYDKNSWVLFSDPQIGIAGINEQQAHERGLDVDIATYDYSQDARSQIDKSTEGFVKFIIDKKSKVIIGIEIVSEDAASLLGEAALIVANEMNSMDIMKAIHPHPTLTESFGKLAQQIFFKSMMQRNR</sequence>
<evidence type="ECO:0000256" key="9">
    <source>
        <dbReference type="PIRSR" id="PIRSR000350-3"/>
    </source>
</evidence>
<dbReference type="GO" id="GO:0016668">
    <property type="term" value="F:oxidoreductase activity, acting on a sulfur group of donors, NAD(P) as acceptor"/>
    <property type="evidence" value="ECO:0007669"/>
    <property type="project" value="InterPro"/>
</dbReference>
<evidence type="ECO:0000256" key="3">
    <source>
        <dbReference type="ARBA" id="ARBA00022827"/>
    </source>
</evidence>
<name>E0UV01_SULAO</name>
<dbReference type="KEGG" id="sua:Saut_0464"/>
<comment type="cofactor">
    <cofactor evidence="9">
        <name>FAD</name>
        <dbReference type="ChEBI" id="CHEBI:57692"/>
    </cofactor>
    <text evidence="9">Binds 1 FAD per subunit.</text>
</comment>
<keyword evidence="9" id="KW-0547">Nucleotide-binding</keyword>
<feature type="binding site" evidence="9">
    <location>
        <position position="52"/>
    </location>
    <ligand>
        <name>FAD</name>
        <dbReference type="ChEBI" id="CHEBI:57692"/>
    </ligand>
</feature>
<dbReference type="Gene3D" id="3.50.50.60">
    <property type="entry name" value="FAD/NAD(P)-binding domain"/>
    <property type="match status" value="2"/>
</dbReference>
<dbReference type="Gene3D" id="3.30.390.30">
    <property type="match status" value="1"/>
</dbReference>
<feature type="disulfide bond" description="Redox-active" evidence="10">
    <location>
        <begin position="43"/>
        <end position="48"/>
    </location>
</feature>
<evidence type="ECO:0000256" key="5">
    <source>
        <dbReference type="ARBA" id="ARBA00023002"/>
    </source>
</evidence>
<evidence type="ECO:0000313" key="15">
    <source>
        <dbReference type="Proteomes" id="UP000007803"/>
    </source>
</evidence>
<evidence type="ECO:0000313" key="14">
    <source>
        <dbReference type="EMBL" id="ADN08513.1"/>
    </source>
</evidence>
<dbReference type="EMBL" id="CP002205">
    <property type="protein sequence ID" value="ADN08513.1"/>
    <property type="molecule type" value="Genomic_DNA"/>
</dbReference>
<keyword evidence="7 11" id="KW-0676">Redox-active center</keyword>
<dbReference type="InterPro" id="IPR023753">
    <property type="entry name" value="FAD/NAD-binding_dom"/>
</dbReference>
<feature type="domain" description="Pyridine nucleotide-disulphide oxidoreductase dimerisation" evidence="12">
    <location>
        <begin position="345"/>
        <end position="450"/>
    </location>
</feature>
<evidence type="ECO:0000256" key="1">
    <source>
        <dbReference type="ARBA" id="ARBA00007532"/>
    </source>
</evidence>
<dbReference type="eggNOG" id="COG1249">
    <property type="taxonomic scope" value="Bacteria"/>
</dbReference>
<keyword evidence="15" id="KW-1185">Reference proteome</keyword>
<keyword evidence="9" id="KW-0520">NAD</keyword>
<dbReference type="GO" id="GO:0003955">
    <property type="term" value="F:NAD(P)H dehydrogenase (quinone) activity"/>
    <property type="evidence" value="ECO:0007669"/>
    <property type="project" value="TreeGrafter"/>
</dbReference>
<dbReference type="Pfam" id="PF07992">
    <property type="entry name" value="Pyr_redox_2"/>
    <property type="match status" value="1"/>
</dbReference>
<feature type="binding site" evidence="9">
    <location>
        <begin position="178"/>
        <end position="185"/>
    </location>
    <ligand>
        <name>NAD(+)</name>
        <dbReference type="ChEBI" id="CHEBI:57540"/>
    </ligand>
</feature>
<proteinExistence type="inferred from homology"/>
<keyword evidence="4" id="KW-0521">NADP</keyword>
<evidence type="ECO:0000256" key="4">
    <source>
        <dbReference type="ARBA" id="ARBA00022857"/>
    </source>
</evidence>
<dbReference type="AlphaFoldDB" id="E0UV01"/>
<dbReference type="InterPro" id="IPR012999">
    <property type="entry name" value="Pyr_OxRdtase_I_AS"/>
</dbReference>
<dbReference type="SUPFAM" id="SSF51905">
    <property type="entry name" value="FAD/NAD(P)-binding domain"/>
    <property type="match status" value="1"/>
</dbReference>
<dbReference type="Proteomes" id="UP000007803">
    <property type="component" value="Chromosome"/>
</dbReference>
<feature type="binding site" evidence="9">
    <location>
        <position position="201"/>
    </location>
    <ligand>
        <name>NAD(+)</name>
        <dbReference type="ChEBI" id="CHEBI:57540"/>
    </ligand>
</feature>
<keyword evidence="2 11" id="KW-0285">Flavoprotein</keyword>
<accession>E0UV01</accession>
<evidence type="ECO:0000256" key="11">
    <source>
        <dbReference type="RuleBase" id="RU003691"/>
    </source>
</evidence>
<dbReference type="InterPro" id="IPR036188">
    <property type="entry name" value="FAD/NAD-bd_sf"/>
</dbReference>
<comment type="similarity">
    <text evidence="1 11">Belongs to the class-I pyridine nucleotide-disulfide oxidoreductase family.</text>
</comment>
<dbReference type="PROSITE" id="PS00076">
    <property type="entry name" value="PYRIDINE_REDOX_1"/>
    <property type="match status" value="1"/>
</dbReference>
<dbReference type="InterPro" id="IPR001100">
    <property type="entry name" value="Pyr_nuc-diS_OxRdtase"/>
</dbReference>
<dbReference type="PIRSF" id="PIRSF000350">
    <property type="entry name" value="Mercury_reductase_MerA"/>
    <property type="match status" value="1"/>
</dbReference>
<dbReference type="OrthoDB" id="9786429at2"/>
<dbReference type="FunFam" id="3.30.390.30:FF:000001">
    <property type="entry name" value="Dihydrolipoyl dehydrogenase"/>
    <property type="match status" value="1"/>
</dbReference>
<evidence type="ECO:0000256" key="6">
    <source>
        <dbReference type="ARBA" id="ARBA00023157"/>
    </source>
</evidence>
<reference evidence="15" key="1">
    <citation type="journal article" date="2010" name="Stand. Genomic Sci.">
        <title>Complete genome sequence of Sulfurimonas autotrophica type strain (OK10).</title>
        <authorList>
            <person name="Sikorski J."/>
            <person name="Munk C."/>
            <person name="Lapidus A."/>
            <person name="Djao O."/>
            <person name="Lucas S."/>
            <person name="Glavina Del Rio T."/>
            <person name="Nolan M."/>
            <person name="Tice H."/>
            <person name="Han C."/>
            <person name="Cheng J."/>
            <person name="Tapia R."/>
            <person name="Goodwin L."/>
            <person name="Pitluck S."/>
            <person name="Liolios K."/>
            <person name="Ivanova N."/>
            <person name="Mavromatis K."/>
            <person name="Mikhailova N."/>
            <person name="Pati A."/>
            <person name="Sims D."/>
            <person name="Meincke L."/>
            <person name="Brettin T."/>
            <person name="Detter J."/>
            <person name="Chen A."/>
            <person name="Palaniappan K."/>
            <person name="Land M."/>
            <person name="Hauser L."/>
            <person name="Chang Y."/>
            <person name="Jeffries C."/>
            <person name="Rohde M."/>
            <person name="Lang E."/>
            <person name="Spring S."/>
            <person name="Goker M."/>
            <person name="Woyke T."/>
            <person name="Bristow J."/>
            <person name="Eisen J."/>
            <person name="Markowitz V."/>
            <person name="Hugenholtz P."/>
            <person name="Kyrpides N."/>
            <person name="Klenk H."/>
        </authorList>
    </citation>
    <scope>NUCLEOTIDE SEQUENCE [LARGE SCALE GENOMIC DNA]</scope>
    <source>
        <strain evidence="15">ATCC BAA-671 / DSM 16294 / JCM 11897 / OK10</strain>
    </source>
</reference>